<sequence length="70" mass="8094">KIVRSRDVVFLEDQTIEDINKKEKSRYVAHKCIDVEPEPPTSVINYGRDVNADLENVDNMFETQANEPTE</sequence>
<protein>
    <submittedName>
        <fullName evidence="1">Uncharacterized protein</fullName>
    </submittedName>
</protein>
<dbReference type="EMBL" id="OY731400">
    <property type="protein sequence ID" value="CAJ1939453.1"/>
    <property type="molecule type" value="Genomic_DNA"/>
</dbReference>
<dbReference type="Gramene" id="rna-AYBTSS11_LOCUS9139">
    <property type="protein sequence ID" value="CAJ1939453.1"/>
    <property type="gene ID" value="gene-AYBTSS11_LOCUS9139"/>
</dbReference>
<accession>A0AA86SGU4</accession>
<feature type="non-terminal residue" evidence="1">
    <location>
        <position position="1"/>
    </location>
</feature>
<reference evidence="1" key="1">
    <citation type="submission" date="2023-10" db="EMBL/GenBank/DDBJ databases">
        <authorList>
            <person name="Domelevo Entfellner J.-B."/>
        </authorList>
    </citation>
    <scope>NUCLEOTIDE SEQUENCE</scope>
</reference>
<proteinExistence type="predicted"/>
<evidence type="ECO:0000313" key="2">
    <source>
        <dbReference type="Proteomes" id="UP001189624"/>
    </source>
</evidence>
<organism evidence="1 2">
    <name type="scientific">Sphenostylis stenocarpa</name>
    <dbReference type="NCBI Taxonomy" id="92480"/>
    <lineage>
        <taxon>Eukaryota</taxon>
        <taxon>Viridiplantae</taxon>
        <taxon>Streptophyta</taxon>
        <taxon>Embryophyta</taxon>
        <taxon>Tracheophyta</taxon>
        <taxon>Spermatophyta</taxon>
        <taxon>Magnoliopsida</taxon>
        <taxon>eudicotyledons</taxon>
        <taxon>Gunneridae</taxon>
        <taxon>Pentapetalae</taxon>
        <taxon>rosids</taxon>
        <taxon>fabids</taxon>
        <taxon>Fabales</taxon>
        <taxon>Fabaceae</taxon>
        <taxon>Papilionoideae</taxon>
        <taxon>50 kb inversion clade</taxon>
        <taxon>NPAAA clade</taxon>
        <taxon>indigoferoid/millettioid clade</taxon>
        <taxon>Phaseoleae</taxon>
        <taxon>Sphenostylis</taxon>
    </lineage>
</organism>
<gene>
    <name evidence="1" type="ORF">AYBTSS11_LOCUS9139</name>
</gene>
<dbReference type="Proteomes" id="UP001189624">
    <property type="component" value="Chromosome 3"/>
</dbReference>
<evidence type="ECO:0000313" key="1">
    <source>
        <dbReference type="EMBL" id="CAJ1939453.1"/>
    </source>
</evidence>
<keyword evidence="2" id="KW-1185">Reference proteome</keyword>
<name>A0AA86SGU4_9FABA</name>
<dbReference type="AlphaFoldDB" id="A0AA86SGU4"/>